<dbReference type="OrthoDB" id="4311033at2"/>
<accession>A0A5B8C8M6</accession>
<dbReference type="Gene3D" id="3.30.1780.10">
    <property type="entry name" value="ornithine cyclodeaminase, domain 1"/>
    <property type="match status" value="1"/>
</dbReference>
<name>A0A5B8C8M6_9MICO</name>
<protein>
    <submittedName>
        <fullName evidence="1">Ornithine cyclodeaminase family protein</fullName>
    </submittedName>
</protein>
<dbReference type="GO" id="GO:0005737">
    <property type="term" value="C:cytoplasm"/>
    <property type="evidence" value="ECO:0007669"/>
    <property type="project" value="TreeGrafter"/>
</dbReference>
<organism evidence="1 2">
    <name type="scientific">Georgenia yuyongxinii</name>
    <dbReference type="NCBI Taxonomy" id="2589797"/>
    <lineage>
        <taxon>Bacteria</taxon>
        <taxon>Bacillati</taxon>
        <taxon>Actinomycetota</taxon>
        <taxon>Actinomycetes</taxon>
        <taxon>Micrococcales</taxon>
        <taxon>Bogoriellaceae</taxon>
        <taxon>Georgenia</taxon>
    </lineage>
</organism>
<dbReference type="Pfam" id="PF02423">
    <property type="entry name" value="OCD_Mu_crystall"/>
    <property type="match status" value="1"/>
</dbReference>
<dbReference type="PANTHER" id="PTHR13812">
    <property type="entry name" value="KETIMINE REDUCTASE MU-CRYSTALLIN"/>
    <property type="match status" value="1"/>
</dbReference>
<dbReference type="SUPFAM" id="SSF51735">
    <property type="entry name" value="NAD(P)-binding Rossmann-fold domains"/>
    <property type="match status" value="1"/>
</dbReference>
<evidence type="ECO:0000313" key="2">
    <source>
        <dbReference type="Proteomes" id="UP000314616"/>
    </source>
</evidence>
<dbReference type="PANTHER" id="PTHR13812:SF19">
    <property type="entry name" value="KETIMINE REDUCTASE MU-CRYSTALLIN"/>
    <property type="match status" value="1"/>
</dbReference>
<dbReference type="InterPro" id="IPR036291">
    <property type="entry name" value="NAD(P)-bd_dom_sf"/>
</dbReference>
<dbReference type="AlphaFoldDB" id="A0A5B8C8M6"/>
<dbReference type="Gene3D" id="3.40.50.720">
    <property type="entry name" value="NAD(P)-binding Rossmann-like Domain"/>
    <property type="match status" value="1"/>
</dbReference>
<gene>
    <name evidence="1" type="ORF">FE374_18745</name>
</gene>
<evidence type="ECO:0000313" key="1">
    <source>
        <dbReference type="EMBL" id="QDC26848.1"/>
    </source>
</evidence>
<dbReference type="InterPro" id="IPR003462">
    <property type="entry name" value="ODC_Mu_crystall"/>
</dbReference>
<dbReference type="EMBL" id="CP040915">
    <property type="protein sequence ID" value="QDC26848.1"/>
    <property type="molecule type" value="Genomic_DNA"/>
</dbReference>
<sequence>MTLVSAADVAATTSVRDAIDALEAALRGGLDPERDAPRSRLTTAAGELLIMPSTLGAFAGVKLLSSTPENPARGLPLIQGAYLLFEGEDQRPAAVVDGIALTNLRTPATSALAVRHLTPDTATGPARLTVFGTGPQARAHVAAMAAVREIAEVTLVGRSPRRVDALAVEVAAAGLPVRTAAPGDPDAVAHADIVCCCTSATTPLFDGALVKDDAVVVAMGSHFPDARETDDALVARAAVVVESRASTLREAGDIVMPVAAGVLTPDRLVTLADVVTSRAHLPVQGPRLFKGTGMPWQDLVVAAEIFCRITGR</sequence>
<reference evidence="1 2" key="1">
    <citation type="submission" date="2019-05" db="EMBL/GenBank/DDBJ databases">
        <title>Georgenia *** sp. nov., and Georgenia *** sp. nov., isolated from the intestinal contents of plateau pika (Ochotona curzoniae) in the Qinghai-Tibet plateau of China.</title>
        <authorList>
            <person name="Tian Z."/>
        </authorList>
    </citation>
    <scope>NUCLEOTIDE SEQUENCE [LARGE SCALE GENOMIC DNA]</scope>
    <source>
        <strain evidence="1 2">Z443</strain>
    </source>
</reference>
<dbReference type="KEGG" id="gyu:FE374_18745"/>
<proteinExistence type="predicted"/>
<dbReference type="InterPro" id="IPR023401">
    <property type="entry name" value="ODC_N"/>
</dbReference>
<dbReference type="Proteomes" id="UP000314616">
    <property type="component" value="Chromosome"/>
</dbReference>
<dbReference type="PIRSF" id="PIRSF001439">
    <property type="entry name" value="CryM"/>
    <property type="match status" value="1"/>
</dbReference>